<feature type="region of interest" description="Disordered" evidence="2">
    <location>
        <begin position="4473"/>
        <end position="4503"/>
    </location>
</feature>
<feature type="coiled-coil region" evidence="1">
    <location>
        <begin position="4049"/>
        <end position="4097"/>
    </location>
</feature>
<accession>A0A7J6LRF6</accession>
<evidence type="ECO:0000313" key="6">
    <source>
        <dbReference type="Proteomes" id="UP000570595"/>
    </source>
</evidence>
<feature type="transmembrane region" description="Helical" evidence="3">
    <location>
        <begin position="2686"/>
        <end position="2703"/>
    </location>
</feature>
<sequence length="4577" mass="504798">MLSVTSALYTIAALSLPARSNTLLVRSQAPASVRALAATTTSEMTFVWEAPSKLNHCVFSSWSFTLSEVLEDGSLSSAFVPSGCEALTSICESTCTATNLRPFTRYIAHIGVECEDPRANSFRSNDSSTVPVTISFLARGPRDLPGDPPSSAYIVAGVRTKPVRIGAPTDVTITKADGNSVLVEWTPGDGSLGNCQFHSWLVVAFYGSRKVVSPPGCTVSELPIFDRTRRECTAEIDQCDVTVEFVVQELCVLLDADSASSRRSLPIRIENRADCLERAAPPTSLATASPTLNTLRLTWLGSHFGCYPGGPSATVSSRSWQVLGRRIGSPLYDAIACLDEEGVAHHGNITLPSSKSNTFSCVAIGLDADTPYSFTVKELCVSDVHPALADSPPSEPSVPVATLSYLRTKWRVEVGPPVGSGRSVKAAIHGLVIYNDTNCTLIERNVSETATGVTEGYLEVKFDTPTNISCMRLQHDAREDLSVALSYFDPSLRRFVVYYVFNNLHGGTRSERKWTRGLAYPACYGYVDVPSCSTYGNCTISGLRCSWQHEGDRVLPLPLSEASPQSPSHQDRVLRATASHTGFPAPDEETDEEHSGDLLGVSRPANISSDGSLIVDFGKEAITARPGFYQLCKCDVKATATGCPISVEGLLGVGWPRNKYMTPAGALLVLGPLARRAVFTAIRGLPFKAEIFGYGLSHGDRVLVATDRCSLGVAVRAFSNSDALGKPRNTSRADARDPELQKQVYHWEGRVQSFPGSYQLCYCSPLHSRTKCHHPDEFTIPVVVDHHTTSAHSDPSIKATVEVIGPYPDHRITIVKGQPLLVEGIGGQGLSETTDHVLVTAVCGDKPSAEIQGLPNGGRSTGSSQNGSIFHFGASTPVTTEVGAYALCWCQDQDPSVASCTSSGNFTAVIGRLIISGPDARLTEDHFSYRGRALSIQLRGQGLRPDGNDSIILRPDADGYRGCPEGTDSEIEESFGPVGSTLSSHPYDAHHGRRDIEVYHQQRLDASPGSYHICWSTATTAARLEGRGLPNTMMSRLYRAGHDEQLSCGADPDASSQMLESWPCEDRIDLNNGDRIRIVSRPGIASSNLRDLPPGYSGCPGRPTESVLYGASDEWYSLPGVSASSRPATNGGQAFHWGSEQAGDYLLSRVDEYTMCSSFPQPSGGQLPCTLIVDYQAVVGTLIVAKPLGCSETASHNDDCFLQIPRSLVSGEGLALLRTETSTCDDYTVEDAEELAGILLASRMELEAGSTNTLSSSWHQAFHSPTGLNASNLTKGTYKLCQIVDDGRHLRELSVVYDRLSPLGKLKVGYGGQAMMASQIPQELRKFIICPRFSRWEPSTRSCDCLPGYHPVPESPSAGPTSHHCEPCPLGYYCPGEGEKRPCAPGLTTASTGAAYVEDCMCGPGGYLGGGSAPTCLPCPRGTYKSDVANHSACYRGCFNREGLAAPFEGSTSEPGATGPLDCRCAEGYILSYAAGGRDSAPLTCIRCPLGMICQSRGKAFEGRIPMAVSYELLGMDDPEMVGGSENEGTNTATEKIMSVLSDLLCRAAVREGGATCFLEGVSAKLPRRLLTTTLGGRRLLNVEPAIEVTARVVVSARAAASVEASAANGGEELAARLRDTSEDGVFDGLERITPLAAAANTTAQELFQWFAGVDGGLLVSCPVGSLVPTGKAATLIEDCACGPGWVLVARRPSGGPLCDRCGFGSYRDGVSDTPNATCTSCSRNMVTRIDTAPSSEYCICRPSFYWDPELGACSPCPEGDICTEHPLNAPPPPPAIRTLARWYGSALDHQWHQEISRHPTRIPCPSGMTRLGGTNEYQLAGGPEALAYPASDASVLESCECAPGRKSVPIGDVLWEEGRVKIRKYYKLRIVTGNGRALAPYVKEDTVQILSTRKCSPFLDATTAETVAVEAWRQHFDDVSVTIVWGLSAPGASAGCVRMARSVLGGPLGDGSVSSPWWARGYVELLGWTSYHCETSIAPCAYNWTPLGLWTYDKTKETLGRASSASDLRLPLLLKIGTDENSNTTMNGTLSSPSPGGNIRAVVVDSSSRVCEMCESGRIKSSISNADSCRESCPANSESNPGAMSGRDCYCSRGNYRDVVTERLLTSDYTDTSTLVCKPCSSLVPGSPAVAQCPGRDLPISMPNYYIVPQRVASGGIFGAKKFTPYGFDDANSSDGRYRSPVVEACVVEEDLDIPSIRPPTTCKAHGQCLEGMRGFMCGACASGYWRDDVEKSCEECDTSWWARALYYLNIPWFLLVDSAQAVVIAKFTADAADDESRPIHSVIIKILGNYFVAIAPLGRFDFSKLKRYSRNPGMSTEVNIPSWSRAFFRKLIAVKDIVPEIKVESSVMCILQDSPRQHIVEAALWLLSPLFKIVFLTLVCGTLILMHKHLWRILMTITGLRVKKDRTIKVVSKKIRRSLTRRRSSTASFSTRRSSLASLVPQSVDEVDVSSVDSSISEPTPIDVEALAAKQGGSSSSSSRLLGIWRTDYPIQSESRLRRALRTLCGFVNDSTPVYLVAAFYSWQRVTEKMLLLLQCNTFSDTMRGQHVKRLRWMTDPDVLCFEGSPHSTLVTIAALGLTTWTIGFVLLSMTLLFNNRKVLMEDHCLRKYGFLYLGFEVRCWYWESVKRVQAFLYGLITNISLGDMKAKLVCYAVLSGVACILHVSVLPYDDREKGLLDTLEAKSLFSIFITHITIQLILMFDLADEVVVFMVLLCGFMNAAFIVQAIYHLLKEYAFYYVRKRERRTAKVEEARQESLRRRAIKEIKRSRRMARKRLERFISLGGTLDESAVRNAEDDSIIVDEKDIAEWIEQRRGLKPAAGSEENVQEKRPMSSSLLVTIKDLWARYYPPDAIMRHVKRLEDMKSLMGLHMEKPTDSIGQTAEMPTITTLLIPKTPKNMVDRVRYALRGNQSTGGGQDLVVTSFDREFFWAIQAETVAHITGRLEEASGGVENRSSLLDAGAYDFAMRVLFAYAHRLRKQDKPYLWGPDDAVRRVEEMQLGLRQFSLGRASSRSRAPLSPITEEDGDGEQEWEPSCGSFDVRNDLTLGELIVLPLVANAGEDSQQDLGSGGGERNTFTADELFRAHSIVITINATRMFKVPRGHRELGDMCPSDLQPLLHIQIVSSLGSPKQREKTILLIIGLTVAPQDGVVEPKDKKGIRLVKKVPSDSPNLQDNCGLCKFCSDIGNFQLLPPRPVVELTTFTGLGQEVAFLFNFMFSNSTPFGSRLPSSGGNGNGIASPQGFGGGQPFRGELENARMENMRLNRLLQECEQEMLQMNNQRLRELEDMKLRHEMEMRNMTEEKDRLVEQIEAARRSNADESKELRMEIRERQGEIDRLQTEMQELADENALLRMKVDDGTMAGGDSKRGPTSQHGRIGASSNWPYSREDYDEKLEELEAALQEANEEVSDLREKKETLEDILEEKNVQIVALTKFEREYVAVRGVDVQIREHLAERDERLSDLELQNTMLRGKLASLEAEGQNGGAISELRMLLKEREMEVEALESQLRSAISLNATGQGAMDGDRIAQPGPVTGRMAVPLRDYKSQGTAQAEISHRIRPKIPMVDDFARGFSAPDALKKIDELERALNHKEKDLAASRVELSRFLSEAEDIVQENRYLRQVAKIPLDRRLDLTDMKIAERLSSSGAIAQLRVLEQRELEWDHERVKLRRKILELSQMVAEKGVMCHGLDADKLIFLQEFAKSLREGSVLPPRDESQPSHSDRGRDKDEISELKSEIQRLRLRVARAPSPRDGFLPVVESAEDSGKWSTSAIESISAAASAATSPDRDAGHDEADDEEEERLRRTARKVEAGEQLLLPPTAFPSIRGLPPIAYSHVLQRATLPSTSILRGRQSPGVEALLYTMLLEALEDNRHLRNVNEKFSEEIAAMQKTQQSRVAALVTTREEHARLICSYSEYREKTCREQRDKDNEIEALRREVSRLKEMCAVSDKDIAEDGESTKAKYLALLQRLTRSEAREITLSRALQTSRTEAATLREMVDSIEPECTARERFFKERIAQLEKFQLRAHHAITVATEKLTRCVPTHEYAAVKSELVAVKASHQDLEEEVGKLRSRIKQSETVAEKARERIRDFLKRFPAEPGSSGDVANDGRDSACGAAERELAILRKQVESDADIIEELKSQVQYLEGRLSTTEESLSTERTSRCRLEATVEVCKSGAMSGINLADVREQMVHQVLKVVQQVERRVLAVARRQASEAKAASLRHITELKTLRETLNAISDSSRSGDEQVSLIMQLQQRLMTWIWESDKEYRVLALNQEVNRLRTEVLGLRGDNEAKMGSLYDKISQLEAPDRLAQVAELSSVHDREGESMRVVRQSKEIETLLEKVDLLEADNRRLKKSSATLQRPNPGNGGNHSDVEINDLRVGAGKIIDLLQKEIKDYEARVAQLRVDNDDLRERLKRRSSRPIDEKKRPQDVLLKDSATSPATSYVVLEQNNKEIIQRLQDDTRTIQQTLDASETERRRLEQSLDRESRNREDRSPAEKQIRMLKRQVSSKSAEITRMRGVLDELKKETIRLAKRREEQARPQRQALQGLFVRSVRCSRPQGKEESSHDFTP</sequence>
<feature type="region of interest" description="Disordered" evidence="2">
    <location>
        <begin position="3231"/>
        <end position="3253"/>
    </location>
</feature>
<feature type="compositionally biased region" description="Acidic residues" evidence="2">
    <location>
        <begin position="3024"/>
        <end position="3034"/>
    </location>
</feature>
<dbReference type="SMART" id="SM01411">
    <property type="entry name" value="Ephrin_rec_like"/>
    <property type="match status" value="4"/>
</dbReference>
<dbReference type="Proteomes" id="UP000570595">
    <property type="component" value="Unassembled WGS sequence"/>
</dbReference>
<feature type="coiled-coil region" evidence="1">
    <location>
        <begin position="4124"/>
        <end position="4158"/>
    </location>
</feature>
<feature type="transmembrane region" description="Helical" evidence="3">
    <location>
        <begin position="2572"/>
        <end position="2596"/>
    </location>
</feature>
<evidence type="ECO:0000256" key="1">
    <source>
        <dbReference type="SAM" id="Coils"/>
    </source>
</evidence>
<feature type="compositionally biased region" description="Basic and acidic residues" evidence="2">
    <location>
        <begin position="3715"/>
        <end position="3733"/>
    </location>
</feature>
<feature type="region of interest" description="Disordered" evidence="2">
    <location>
        <begin position="4360"/>
        <end position="4380"/>
    </location>
</feature>
<proteinExistence type="predicted"/>
<keyword evidence="3" id="KW-1133">Transmembrane helix</keyword>
<feature type="compositionally biased region" description="Basic and acidic residues" evidence="2">
    <location>
        <begin position="4426"/>
        <end position="4439"/>
    </location>
</feature>
<evidence type="ECO:0000256" key="2">
    <source>
        <dbReference type="SAM" id="MobiDB-lite"/>
    </source>
</evidence>
<dbReference type="Pfam" id="PF06011">
    <property type="entry name" value="TRP"/>
    <property type="match status" value="1"/>
</dbReference>
<keyword evidence="3" id="KW-0812">Transmembrane</keyword>
<reference evidence="5 6" key="1">
    <citation type="submission" date="2020-04" db="EMBL/GenBank/DDBJ databases">
        <title>Perkinsus olseni comparative genomics.</title>
        <authorList>
            <person name="Bogema D.R."/>
        </authorList>
    </citation>
    <scope>NUCLEOTIDE SEQUENCE [LARGE SCALE GENOMIC DNA]</scope>
    <source>
        <strain evidence="5">ATCC PRA-179</strain>
    </source>
</reference>
<protein>
    <recommendedName>
        <fullName evidence="4">TRP C-terminal domain-containing protein</fullName>
    </recommendedName>
</protein>
<feature type="transmembrane region" description="Helical" evidence="3">
    <location>
        <begin position="2364"/>
        <end position="2387"/>
    </location>
</feature>
<dbReference type="PANTHER" id="PTHR11319:SF35">
    <property type="entry name" value="OUTER MEMBRANE PROTEIN PMPC-RELATED"/>
    <property type="match status" value="1"/>
</dbReference>
<feature type="region of interest" description="Disordered" evidence="2">
    <location>
        <begin position="4422"/>
        <end position="4442"/>
    </location>
</feature>
<evidence type="ECO:0000256" key="3">
    <source>
        <dbReference type="SAM" id="Phobius"/>
    </source>
</evidence>
<feature type="region of interest" description="Disordered" evidence="2">
    <location>
        <begin position="3362"/>
        <end position="3387"/>
    </location>
</feature>
<feature type="coiled-coil region" evidence="1">
    <location>
        <begin position="3577"/>
        <end position="3604"/>
    </location>
</feature>
<dbReference type="SUPFAM" id="SSF49265">
    <property type="entry name" value="Fibronectin type III"/>
    <property type="match status" value="1"/>
</dbReference>
<feature type="compositionally biased region" description="Basic and acidic residues" evidence="2">
    <location>
        <begin position="4479"/>
        <end position="4503"/>
    </location>
</feature>
<evidence type="ECO:0000313" key="5">
    <source>
        <dbReference type="EMBL" id="KAF4661471.1"/>
    </source>
</evidence>
<keyword evidence="1" id="KW-0175">Coiled coil</keyword>
<feature type="region of interest" description="Disordered" evidence="2">
    <location>
        <begin position="580"/>
        <end position="603"/>
    </location>
</feature>
<feature type="compositionally biased region" description="Polar residues" evidence="2">
    <location>
        <begin position="3372"/>
        <end position="3387"/>
    </location>
</feature>
<feature type="region of interest" description="Disordered" evidence="2">
    <location>
        <begin position="3779"/>
        <end position="3807"/>
    </location>
</feature>
<evidence type="ECO:0000259" key="4">
    <source>
        <dbReference type="Pfam" id="PF06011"/>
    </source>
</evidence>
<keyword evidence="3" id="KW-0472">Membrane</keyword>
<dbReference type="InterPro" id="IPR036116">
    <property type="entry name" value="FN3_sf"/>
</dbReference>
<organism evidence="5 6">
    <name type="scientific">Perkinsus olseni</name>
    <name type="common">Perkinsus atlanticus</name>
    <dbReference type="NCBI Taxonomy" id="32597"/>
    <lineage>
        <taxon>Eukaryota</taxon>
        <taxon>Sar</taxon>
        <taxon>Alveolata</taxon>
        <taxon>Perkinsozoa</taxon>
        <taxon>Perkinsea</taxon>
        <taxon>Perkinsida</taxon>
        <taxon>Perkinsidae</taxon>
        <taxon>Perkinsus</taxon>
    </lineage>
</organism>
<dbReference type="InterPro" id="IPR010308">
    <property type="entry name" value="TRP_C"/>
</dbReference>
<feature type="coiled-coil region" evidence="1">
    <location>
        <begin position="3920"/>
        <end position="3954"/>
    </location>
</feature>
<feature type="coiled-coil region" evidence="1">
    <location>
        <begin position="3390"/>
        <end position="3431"/>
    </location>
</feature>
<feature type="domain" description="TRP C-terminal" evidence="4">
    <location>
        <begin position="2574"/>
        <end position="2756"/>
    </location>
</feature>
<feature type="transmembrane region" description="Helical" evidence="3">
    <location>
        <begin position="2651"/>
        <end position="2671"/>
    </location>
</feature>
<feature type="transmembrane region" description="Helical" evidence="3">
    <location>
        <begin position="2506"/>
        <end position="2525"/>
    </location>
</feature>
<feature type="coiled-coil region" evidence="1">
    <location>
        <begin position="3463"/>
        <end position="3517"/>
    </location>
</feature>
<feature type="coiled-coil region" evidence="1">
    <location>
        <begin position="3256"/>
        <end position="3358"/>
    </location>
</feature>
<feature type="region of interest" description="Disordered" evidence="2">
    <location>
        <begin position="3013"/>
        <end position="3037"/>
    </location>
</feature>
<dbReference type="PANTHER" id="PTHR11319">
    <property type="entry name" value="G PROTEIN-COUPLED RECEPTOR-RELATED"/>
    <property type="match status" value="1"/>
</dbReference>
<gene>
    <name evidence="5" type="ORF">FOZ61_003164</name>
</gene>
<feature type="compositionally biased region" description="Low complexity" evidence="2">
    <location>
        <begin position="3013"/>
        <end position="3022"/>
    </location>
</feature>
<dbReference type="CDD" id="cd14686">
    <property type="entry name" value="bZIP"/>
    <property type="match status" value="1"/>
</dbReference>
<name>A0A7J6LRF6_PEROL</name>
<feature type="transmembrane region" description="Helical" evidence="3">
    <location>
        <begin position="2710"/>
        <end position="2733"/>
    </location>
</feature>
<dbReference type="EMBL" id="JABAHT010000197">
    <property type="protein sequence ID" value="KAF4661471.1"/>
    <property type="molecule type" value="Genomic_DNA"/>
</dbReference>
<dbReference type="OrthoDB" id="439917at2759"/>
<feature type="region of interest" description="Disordered" evidence="2">
    <location>
        <begin position="3710"/>
        <end position="3733"/>
    </location>
</feature>
<comment type="caution">
    <text evidence="5">The sequence shown here is derived from an EMBL/GenBank/DDBJ whole genome shotgun (WGS) entry which is preliminary data.</text>
</comment>